<organism evidence="1 2">
    <name type="scientific">Austropuccinia psidii MF-1</name>
    <dbReference type="NCBI Taxonomy" id="1389203"/>
    <lineage>
        <taxon>Eukaryota</taxon>
        <taxon>Fungi</taxon>
        <taxon>Dikarya</taxon>
        <taxon>Basidiomycota</taxon>
        <taxon>Pucciniomycotina</taxon>
        <taxon>Pucciniomycetes</taxon>
        <taxon>Pucciniales</taxon>
        <taxon>Sphaerophragmiaceae</taxon>
        <taxon>Austropuccinia</taxon>
    </lineage>
</organism>
<protein>
    <submittedName>
        <fullName evidence="1">Uncharacterized protein</fullName>
    </submittedName>
</protein>
<dbReference type="AlphaFoldDB" id="A0A9Q3KPA4"/>
<proteinExistence type="predicted"/>
<reference evidence="1" key="1">
    <citation type="submission" date="2021-03" db="EMBL/GenBank/DDBJ databases">
        <title>Draft genome sequence of rust myrtle Austropuccinia psidii MF-1, a brazilian biotype.</title>
        <authorList>
            <person name="Quecine M.C."/>
            <person name="Pachon D.M.R."/>
            <person name="Bonatelli M.L."/>
            <person name="Correr F.H."/>
            <person name="Franceschini L.M."/>
            <person name="Leite T.F."/>
            <person name="Margarido G.R.A."/>
            <person name="Almeida C.A."/>
            <person name="Ferrarezi J.A."/>
            <person name="Labate C.A."/>
        </authorList>
    </citation>
    <scope>NUCLEOTIDE SEQUENCE</scope>
    <source>
        <strain evidence="1">MF-1</strain>
    </source>
</reference>
<dbReference type="EMBL" id="AVOT02118264">
    <property type="protein sequence ID" value="MBW0584532.1"/>
    <property type="molecule type" value="Genomic_DNA"/>
</dbReference>
<evidence type="ECO:0000313" key="1">
    <source>
        <dbReference type="EMBL" id="MBW0584532.1"/>
    </source>
</evidence>
<accession>A0A9Q3KPA4</accession>
<dbReference type="OrthoDB" id="10253254at2759"/>
<dbReference type="Proteomes" id="UP000765509">
    <property type="component" value="Unassembled WGS sequence"/>
</dbReference>
<gene>
    <name evidence="1" type="ORF">O181_124247</name>
</gene>
<comment type="caution">
    <text evidence="1">The sequence shown here is derived from an EMBL/GenBank/DDBJ whole genome shotgun (WGS) entry which is preliminary data.</text>
</comment>
<evidence type="ECO:0000313" key="2">
    <source>
        <dbReference type="Proteomes" id="UP000765509"/>
    </source>
</evidence>
<name>A0A9Q3KPA4_9BASI</name>
<keyword evidence="2" id="KW-1185">Reference proteome</keyword>
<sequence>MVCNGRKRNHAHCFSYSQNKQQQSWEEQQLHGRLIFTKQLEPVNPINDPPVDMAIFRKKGCLLDCEQRLKKEHEKAAAKVEVLGGTTLENPTEVKEEPKVDGNLLT</sequence>